<dbReference type="Proteomes" id="UP001243286">
    <property type="component" value="Unassembled WGS sequence"/>
</dbReference>
<proteinExistence type="predicted"/>
<dbReference type="EMBL" id="JASBQV010000004">
    <property type="protein sequence ID" value="MDI3234202.1"/>
    <property type="molecule type" value="Genomic_DNA"/>
</dbReference>
<sequence length="150" mass="17351">MEPLITHKLTKVQRAAAETKLRHYFSLPARISSLQLQSETSITAGYQASEVQRNSRPTSNVEKAVMVLDQIRLAEAEYRLLVGIRTELEEIAPELIDIWDLRYRPRLRHTDLVVMSSLCYGNRNAYYKAKDKLLGIIADRFNLWNDAHDH</sequence>
<gene>
    <name evidence="1" type="ORF">QK289_04210</name>
</gene>
<evidence type="ECO:0000313" key="1">
    <source>
        <dbReference type="EMBL" id="MDI3234202.1"/>
    </source>
</evidence>
<name>A0ABT6QZT8_9BACL</name>
<evidence type="ECO:0008006" key="3">
    <source>
        <dbReference type="Google" id="ProtNLM"/>
    </source>
</evidence>
<keyword evidence="2" id="KW-1185">Reference proteome</keyword>
<comment type="caution">
    <text evidence="1">The sequence shown here is derived from an EMBL/GenBank/DDBJ whole genome shotgun (WGS) entry which is preliminary data.</text>
</comment>
<evidence type="ECO:0000313" key="2">
    <source>
        <dbReference type="Proteomes" id="UP001243286"/>
    </source>
</evidence>
<organism evidence="1 2">
    <name type="scientific">Exiguobacterium antarcticum</name>
    <dbReference type="NCBI Taxonomy" id="132920"/>
    <lineage>
        <taxon>Bacteria</taxon>
        <taxon>Bacillati</taxon>
        <taxon>Bacillota</taxon>
        <taxon>Bacilli</taxon>
        <taxon>Bacillales</taxon>
        <taxon>Bacillales Family XII. Incertae Sedis</taxon>
        <taxon>Exiguobacterium</taxon>
    </lineage>
</organism>
<reference evidence="1 2" key="1">
    <citation type="submission" date="2023-04" db="EMBL/GenBank/DDBJ databases">
        <title>Antarctic isolates genomes.</title>
        <authorList>
            <person name="Dimov S.G."/>
        </authorList>
    </citation>
    <scope>NUCLEOTIDE SEQUENCE [LARGE SCALE GENOMIC DNA]</scope>
    <source>
        <strain evidence="1 2">AL19</strain>
    </source>
</reference>
<dbReference type="RefSeq" id="WP_282354776.1">
    <property type="nucleotide sequence ID" value="NZ_JASBQV010000004.1"/>
</dbReference>
<accession>A0ABT6QZT8</accession>
<protein>
    <recommendedName>
        <fullName evidence="3">Phage transcriptional regulator, ArpU family</fullName>
    </recommendedName>
</protein>